<dbReference type="GO" id="GO:0016279">
    <property type="term" value="F:protein-lysine N-methyltransferase activity"/>
    <property type="evidence" value="ECO:0007669"/>
    <property type="project" value="RHEA"/>
</dbReference>
<dbReference type="GO" id="GO:0032259">
    <property type="term" value="P:methylation"/>
    <property type="evidence" value="ECO:0007669"/>
    <property type="project" value="UniProtKB-KW"/>
</dbReference>
<feature type="binding site" evidence="6">
    <location>
        <position position="162"/>
    </location>
    <ligand>
        <name>S-adenosyl-L-methionine</name>
        <dbReference type="ChEBI" id="CHEBI:59789"/>
    </ligand>
</feature>
<evidence type="ECO:0000256" key="6">
    <source>
        <dbReference type="HAMAP-Rule" id="MF_00735"/>
    </source>
</evidence>
<dbReference type="Gene3D" id="3.40.50.150">
    <property type="entry name" value="Vaccinia Virus protein VP39"/>
    <property type="match status" value="1"/>
</dbReference>
<evidence type="ECO:0000256" key="4">
    <source>
        <dbReference type="ARBA" id="ARBA00022679"/>
    </source>
</evidence>
<dbReference type="OrthoDB" id="9785995at2"/>
<organism evidence="8 9">
    <name type="scientific">Sorangium cellulosum</name>
    <name type="common">Polyangium cellulosum</name>
    <dbReference type="NCBI Taxonomy" id="56"/>
    <lineage>
        <taxon>Bacteria</taxon>
        <taxon>Pseudomonadati</taxon>
        <taxon>Myxococcota</taxon>
        <taxon>Polyangia</taxon>
        <taxon>Polyangiales</taxon>
        <taxon>Polyangiaceae</taxon>
        <taxon>Sorangium</taxon>
    </lineage>
</organism>
<evidence type="ECO:0000313" key="8">
    <source>
        <dbReference type="EMBL" id="KYF64620.1"/>
    </source>
</evidence>
<keyword evidence="8" id="KW-0687">Ribonucleoprotein</keyword>
<keyword evidence="4 6" id="KW-0808">Transferase</keyword>
<feature type="binding site" evidence="6">
    <location>
        <position position="139"/>
    </location>
    <ligand>
        <name>S-adenosyl-L-methionine</name>
        <dbReference type="ChEBI" id="CHEBI:59789"/>
    </ligand>
</feature>
<keyword evidence="8" id="KW-0689">Ribosomal protein</keyword>
<dbReference type="GO" id="GO:0005840">
    <property type="term" value="C:ribosome"/>
    <property type="evidence" value="ECO:0007669"/>
    <property type="project" value="UniProtKB-KW"/>
</dbReference>
<dbReference type="SUPFAM" id="SSF53335">
    <property type="entry name" value="S-adenosyl-L-methionine-dependent methyltransferases"/>
    <property type="match status" value="1"/>
</dbReference>
<keyword evidence="3 6" id="KW-0489">Methyltransferase</keyword>
<dbReference type="PANTHER" id="PTHR43648">
    <property type="entry name" value="ELECTRON TRANSFER FLAVOPROTEIN BETA SUBUNIT LYSINE METHYLTRANSFERASE"/>
    <property type="match status" value="1"/>
</dbReference>
<dbReference type="EMBL" id="JEMA01000904">
    <property type="protein sequence ID" value="KYF64620.1"/>
    <property type="molecule type" value="Genomic_DNA"/>
</dbReference>
<dbReference type="EC" id="2.1.1.-" evidence="6"/>
<protein>
    <recommendedName>
        <fullName evidence="6">Ribosomal protein L11 methyltransferase</fullName>
        <shortName evidence="6">L11 Mtase</shortName>
        <ecNumber evidence="6">2.1.1.-</ecNumber>
    </recommendedName>
</protein>
<evidence type="ECO:0000256" key="3">
    <source>
        <dbReference type="ARBA" id="ARBA00022603"/>
    </source>
</evidence>
<dbReference type="RefSeq" id="WP_061611591.1">
    <property type="nucleotide sequence ID" value="NZ_JEMA01000904.1"/>
</dbReference>
<accession>A0A150Q9J9</accession>
<evidence type="ECO:0000256" key="7">
    <source>
        <dbReference type="SAM" id="MobiDB-lite"/>
    </source>
</evidence>
<dbReference type="PANTHER" id="PTHR43648:SF1">
    <property type="entry name" value="ELECTRON TRANSFER FLAVOPROTEIN BETA SUBUNIT LYSINE METHYLTRANSFERASE"/>
    <property type="match status" value="1"/>
</dbReference>
<evidence type="ECO:0000313" key="9">
    <source>
        <dbReference type="Proteomes" id="UP000075260"/>
    </source>
</evidence>
<comment type="function">
    <text evidence="6">Methylates ribosomal protein L11.</text>
</comment>
<feature type="binding site" evidence="6">
    <location>
        <position position="184"/>
    </location>
    <ligand>
        <name>S-adenosyl-L-methionine</name>
        <dbReference type="ChEBI" id="CHEBI:59789"/>
    </ligand>
</feature>
<dbReference type="Pfam" id="PF06325">
    <property type="entry name" value="PrmA"/>
    <property type="match status" value="1"/>
</dbReference>
<dbReference type="HAMAP" id="MF_00735">
    <property type="entry name" value="Methyltr_PrmA"/>
    <property type="match status" value="1"/>
</dbReference>
<proteinExistence type="inferred from homology"/>
<evidence type="ECO:0000256" key="2">
    <source>
        <dbReference type="ARBA" id="ARBA00022490"/>
    </source>
</evidence>
<comment type="subcellular location">
    <subcellularLocation>
        <location evidence="6">Cytoplasm</location>
    </subcellularLocation>
</comment>
<dbReference type="InterPro" id="IPR029063">
    <property type="entry name" value="SAM-dependent_MTases_sf"/>
</dbReference>
<dbReference type="CDD" id="cd02440">
    <property type="entry name" value="AdoMet_MTases"/>
    <property type="match status" value="1"/>
</dbReference>
<dbReference type="InterPro" id="IPR050078">
    <property type="entry name" value="Ribosomal_L11_MeTrfase_PrmA"/>
</dbReference>
<comment type="caution">
    <text evidence="8">The sequence shown here is derived from an EMBL/GenBank/DDBJ whole genome shotgun (WGS) entry which is preliminary data.</text>
</comment>
<feature type="binding site" evidence="6">
    <location>
        <position position="226"/>
    </location>
    <ligand>
        <name>S-adenosyl-L-methionine</name>
        <dbReference type="ChEBI" id="CHEBI:59789"/>
    </ligand>
</feature>
<dbReference type="Proteomes" id="UP000075260">
    <property type="component" value="Unassembled WGS sequence"/>
</dbReference>
<reference evidence="8 9" key="1">
    <citation type="submission" date="2014-02" db="EMBL/GenBank/DDBJ databases">
        <title>The small core and large imbalanced accessory genome model reveals a collaborative survival strategy of Sorangium cellulosum strains in nature.</title>
        <authorList>
            <person name="Han K."/>
            <person name="Peng R."/>
            <person name="Blom J."/>
            <person name="Li Y.-Z."/>
        </authorList>
    </citation>
    <scope>NUCLEOTIDE SEQUENCE [LARGE SCALE GENOMIC DNA]</scope>
    <source>
        <strain evidence="8 9">So0008-312</strain>
    </source>
</reference>
<comment type="catalytic activity">
    <reaction evidence="6">
        <text>L-lysyl-[protein] + 3 S-adenosyl-L-methionine = N(6),N(6),N(6)-trimethyl-L-lysyl-[protein] + 3 S-adenosyl-L-homocysteine + 3 H(+)</text>
        <dbReference type="Rhea" id="RHEA:54192"/>
        <dbReference type="Rhea" id="RHEA-COMP:9752"/>
        <dbReference type="Rhea" id="RHEA-COMP:13826"/>
        <dbReference type="ChEBI" id="CHEBI:15378"/>
        <dbReference type="ChEBI" id="CHEBI:29969"/>
        <dbReference type="ChEBI" id="CHEBI:57856"/>
        <dbReference type="ChEBI" id="CHEBI:59789"/>
        <dbReference type="ChEBI" id="CHEBI:61961"/>
    </reaction>
</comment>
<dbReference type="GO" id="GO:0005737">
    <property type="term" value="C:cytoplasm"/>
    <property type="evidence" value="ECO:0007669"/>
    <property type="project" value="UniProtKB-SubCell"/>
</dbReference>
<keyword evidence="2 6" id="KW-0963">Cytoplasm</keyword>
<gene>
    <name evidence="6" type="primary">prmA</name>
    <name evidence="8" type="ORF">BE15_38785</name>
</gene>
<sequence>MEPRYPFVAVDVPEPEADEIAAALFELGATGVEQRDEQTLVRGALSGQVTLVASFEDHDEANAAIATLAELDPPRVARLEEVVGDAWRDAWKEHFAPFALTPTITVVPPWAPHAPRGEGERALLLEPGRAFGTGLHATTALVAELLDEHAAELRGREILDVGTGSGILALVALLLGAERAVAIDNDDDVIEVVRENAARNGLEGRVDASAGVVEAVTRRFPWVVANIEARVLRPLAPELARVLEPGGRLILSGILESERDDLVARYTALPLEHVATRPDPASPRGERGAARPAGRGDAGGEGWVALLFRAPVPGGAAPSPG</sequence>
<feature type="region of interest" description="Disordered" evidence="7">
    <location>
        <begin position="274"/>
        <end position="298"/>
    </location>
</feature>
<comment type="similarity">
    <text evidence="1 6">Belongs to the methyltransferase superfamily. PrmA family.</text>
</comment>
<evidence type="ECO:0000256" key="1">
    <source>
        <dbReference type="ARBA" id="ARBA00009741"/>
    </source>
</evidence>
<keyword evidence="5 6" id="KW-0949">S-adenosyl-L-methionine</keyword>
<name>A0A150Q9J9_SORCE</name>
<evidence type="ECO:0000256" key="5">
    <source>
        <dbReference type="ARBA" id="ARBA00022691"/>
    </source>
</evidence>
<dbReference type="AlphaFoldDB" id="A0A150Q9J9"/>
<dbReference type="InterPro" id="IPR004498">
    <property type="entry name" value="Ribosomal_PrmA_MeTrfase"/>
</dbReference>